<dbReference type="InterPro" id="IPR013022">
    <property type="entry name" value="Xyl_isomerase-like_TIM-brl"/>
</dbReference>
<dbReference type="PANTHER" id="PTHR12110">
    <property type="entry name" value="HYDROXYPYRUVATE ISOMERASE"/>
    <property type="match status" value="1"/>
</dbReference>
<evidence type="ECO:0000259" key="1">
    <source>
        <dbReference type="Pfam" id="PF01261"/>
    </source>
</evidence>
<protein>
    <recommendedName>
        <fullName evidence="1">Xylose isomerase-like TIM barrel domain-containing protein</fullName>
    </recommendedName>
</protein>
<dbReference type="PANTHER" id="PTHR12110:SF53">
    <property type="entry name" value="BLR5974 PROTEIN"/>
    <property type="match status" value="1"/>
</dbReference>
<dbReference type="AlphaFoldDB" id="A0A0F9WTI5"/>
<evidence type="ECO:0000313" key="2">
    <source>
        <dbReference type="EMBL" id="KKN82143.1"/>
    </source>
</evidence>
<dbReference type="Pfam" id="PF01261">
    <property type="entry name" value="AP_endonuc_2"/>
    <property type="match status" value="1"/>
</dbReference>
<dbReference type="InterPro" id="IPR036237">
    <property type="entry name" value="Xyl_isomerase-like_sf"/>
</dbReference>
<reference evidence="2" key="1">
    <citation type="journal article" date="2015" name="Nature">
        <title>Complex archaea that bridge the gap between prokaryotes and eukaryotes.</title>
        <authorList>
            <person name="Spang A."/>
            <person name="Saw J.H."/>
            <person name="Jorgensen S.L."/>
            <person name="Zaremba-Niedzwiedzka K."/>
            <person name="Martijn J."/>
            <person name="Lind A.E."/>
            <person name="van Eijk R."/>
            <person name="Schleper C."/>
            <person name="Guy L."/>
            <person name="Ettema T.J."/>
        </authorList>
    </citation>
    <scope>NUCLEOTIDE SEQUENCE</scope>
</reference>
<gene>
    <name evidence="2" type="ORF">LCGC14_0312560</name>
</gene>
<dbReference type="InterPro" id="IPR050312">
    <property type="entry name" value="IolE/XylAMocC-like"/>
</dbReference>
<sequence length="278" mass="30345">MITFSAFADEIGPELDLQMDTCEAHGIKCIDVRGIDGTNVSAMALDKVAEYKSRLDDRSFTVPFIGSPIGKIKISDDFDAHIELIKHTCDVAKGFGCSSIRMFSFYPTDGCDIRNQRGEVIDRMGRMVDLAERHDVVLYHENESGIYGFSPEGVKDLFATIASDRLKGIFDPANFVNDGFKPYDDCWSQGLAELTDAFHIKDKLTGDGPCVPAGEGDGQFDSIFTDLARRGFDGTMTLEPHLAAAGQFSGFSGPDLFGKAIAALKAVCDRYGLTYQTA</sequence>
<dbReference type="SUPFAM" id="SSF51658">
    <property type="entry name" value="Xylose isomerase-like"/>
    <property type="match status" value="1"/>
</dbReference>
<feature type="domain" description="Xylose isomerase-like TIM barrel" evidence="1">
    <location>
        <begin position="21"/>
        <end position="264"/>
    </location>
</feature>
<comment type="caution">
    <text evidence="2">The sequence shown here is derived from an EMBL/GenBank/DDBJ whole genome shotgun (WGS) entry which is preliminary data.</text>
</comment>
<accession>A0A0F9WTI5</accession>
<organism evidence="2">
    <name type="scientific">marine sediment metagenome</name>
    <dbReference type="NCBI Taxonomy" id="412755"/>
    <lineage>
        <taxon>unclassified sequences</taxon>
        <taxon>metagenomes</taxon>
        <taxon>ecological metagenomes</taxon>
    </lineage>
</organism>
<proteinExistence type="predicted"/>
<dbReference type="EMBL" id="LAZR01000205">
    <property type="protein sequence ID" value="KKN82143.1"/>
    <property type="molecule type" value="Genomic_DNA"/>
</dbReference>
<dbReference type="Gene3D" id="3.20.20.150">
    <property type="entry name" value="Divalent-metal-dependent TIM barrel enzymes"/>
    <property type="match status" value="1"/>
</dbReference>
<name>A0A0F9WTI5_9ZZZZ</name>